<name>A0A0R0G441_SOYBN</name>
<sequence length="414" mass="47516">MEGRHYQNYDHIDKILRSLSRKWRPLVTTLRAIKNLDSMTLEELVKILKVHKQDLAQDNGIKKGKSLSKTKMQPCIQGVIVQSLCQKSERYGETRTPPGSTNHPKDPSTRKRKVQIYYKYKKLGHFMSKCPNLAKPKDKKKKFFKSKKRSLMSTWGDFDDSSSNEDSEEEANLCLIADASTSKAKSALDVSLDNEDSQPKDTFNSDGEEVIFESREDLIKGYNQLLFASACVTKAYRKLNKHFQHLEKEHEDLRKAHKVHLVDFVLETSLPSSEKDTCVCEEVKALLDEKVFSGRKTLLKDFQDMEERVKSLTTTFEDLVEGHKEMIKQKLTNARTSLKEVIVCYLYGKVGHETHKCKDLPEKGNPSKGSSSAYQHPYANQRKEPKKIWVPKSKIILVIDLLDSQKETPIMVFG</sequence>
<evidence type="ECO:0000313" key="2">
    <source>
        <dbReference type="EMBL" id="KRH12972.1"/>
    </source>
</evidence>
<dbReference type="EnsemblPlants" id="KRH12972">
    <property type="protein sequence ID" value="KRH12972"/>
    <property type="gene ID" value="GLYMA_15G208800"/>
</dbReference>
<keyword evidence="4" id="KW-1185">Reference proteome</keyword>
<reference evidence="3" key="2">
    <citation type="submission" date="2018-02" db="UniProtKB">
        <authorList>
            <consortium name="EnsemblPlants"/>
        </authorList>
    </citation>
    <scope>IDENTIFICATION</scope>
    <source>
        <strain evidence="3">Williams 82</strain>
    </source>
</reference>
<proteinExistence type="predicted"/>
<reference evidence="2" key="3">
    <citation type="submission" date="2018-07" db="EMBL/GenBank/DDBJ databases">
        <title>WGS assembly of Glycine max.</title>
        <authorList>
            <person name="Schmutz J."/>
            <person name="Cannon S."/>
            <person name="Schlueter J."/>
            <person name="Ma J."/>
            <person name="Mitros T."/>
            <person name="Nelson W."/>
            <person name="Hyten D."/>
            <person name="Song Q."/>
            <person name="Thelen J."/>
            <person name="Cheng J."/>
            <person name="Xu D."/>
            <person name="Hellsten U."/>
            <person name="May G."/>
            <person name="Yu Y."/>
            <person name="Sakurai T."/>
            <person name="Umezawa T."/>
            <person name="Bhattacharyya M."/>
            <person name="Sandhu D."/>
            <person name="Valliyodan B."/>
            <person name="Lindquist E."/>
            <person name="Peto M."/>
            <person name="Grant D."/>
            <person name="Shu S."/>
            <person name="Goodstein D."/>
            <person name="Barry K."/>
            <person name="Futrell-Griggs M."/>
            <person name="Abernathy B."/>
            <person name="Du J."/>
            <person name="Tian Z."/>
            <person name="Zhu L."/>
            <person name="Gill N."/>
            <person name="Joshi T."/>
            <person name="Libault M."/>
            <person name="Sethuraman A."/>
            <person name="Zhang X."/>
            <person name="Shinozaki K."/>
            <person name="Nguyen H."/>
            <person name="Wing R."/>
            <person name="Cregan P."/>
            <person name="Specht J."/>
            <person name="Grimwood J."/>
            <person name="Rokhsar D."/>
            <person name="Stacey G."/>
            <person name="Shoemaker R."/>
            <person name="Jackson S."/>
        </authorList>
    </citation>
    <scope>NUCLEOTIDE SEQUENCE</scope>
    <source>
        <tissue evidence="2">Callus</tissue>
    </source>
</reference>
<organism evidence="2">
    <name type="scientific">Glycine max</name>
    <name type="common">Soybean</name>
    <name type="synonym">Glycine hispida</name>
    <dbReference type="NCBI Taxonomy" id="3847"/>
    <lineage>
        <taxon>Eukaryota</taxon>
        <taxon>Viridiplantae</taxon>
        <taxon>Streptophyta</taxon>
        <taxon>Embryophyta</taxon>
        <taxon>Tracheophyta</taxon>
        <taxon>Spermatophyta</taxon>
        <taxon>Magnoliopsida</taxon>
        <taxon>eudicotyledons</taxon>
        <taxon>Gunneridae</taxon>
        <taxon>Pentapetalae</taxon>
        <taxon>rosids</taxon>
        <taxon>fabids</taxon>
        <taxon>Fabales</taxon>
        <taxon>Fabaceae</taxon>
        <taxon>Papilionoideae</taxon>
        <taxon>50 kb inversion clade</taxon>
        <taxon>NPAAA clade</taxon>
        <taxon>indigoferoid/millettioid clade</taxon>
        <taxon>Phaseoleae</taxon>
        <taxon>Glycine</taxon>
        <taxon>Glycine subgen. Soja</taxon>
    </lineage>
</organism>
<evidence type="ECO:0000313" key="3">
    <source>
        <dbReference type="EnsemblPlants" id="KRH12972"/>
    </source>
</evidence>
<accession>A0A0R0G441</accession>
<feature type="region of interest" description="Disordered" evidence="1">
    <location>
        <begin position="90"/>
        <end position="112"/>
    </location>
</feature>
<evidence type="ECO:0000313" key="4">
    <source>
        <dbReference type="Proteomes" id="UP000008827"/>
    </source>
</evidence>
<evidence type="ECO:0000256" key="1">
    <source>
        <dbReference type="SAM" id="MobiDB-lite"/>
    </source>
</evidence>
<protein>
    <submittedName>
        <fullName evidence="2 3">Uncharacterized protein</fullName>
    </submittedName>
</protein>
<dbReference type="AlphaFoldDB" id="A0A0R0G441"/>
<dbReference type="InParanoid" id="A0A0R0G441"/>
<dbReference type="Gramene" id="KRH12972">
    <property type="protein sequence ID" value="KRH12972"/>
    <property type="gene ID" value="GLYMA_15G208800"/>
</dbReference>
<dbReference type="EMBL" id="CM000848">
    <property type="protein sequence ID" value="KRH12972.1"/>
    <property type="molecule type" value="Genomic_DNA"/>
</dbReference>
<dbReference type="OMA" id="FKMEERE"/>
<feature type="region of interest" description="Disordered" evidence="1">
    <location>
        <begin position="357"/>
        <end position="379"/>
    </location>
</feature>
<reference evidence="2 3" key="1">
    <citation type="journal article" date="2010" name="Nature">
        <title>Genome sequence of the palaeopolyploid soybean.</title>
        <authorList>
            <person name="Schmutz J."/>
            <person name="Cannon S.B."/>
            <person name="Schlueter J."/>
            <person name="Ma J."/>
            <person name="Mitros T."/>
            <person name="Nelson W."/>
            <person name="Hyten D.L."/>
            <person name="Song Q."/>
            <person name="Thelen J.J."/>
            <person name="Cheng J."/>
            <person name="Xu D."/>
            <person name="Hellsten U."/>
            <person name="May G.D."/>
            <person name="Yu Y."/>
            <person name="Sakurai T."/>
            <person name="Umezawa T."/>
            <person name="Bhattacharyya M.K."/>
            <person name="Sandhu D."/>
            <person name="Valliyodan B."/>
            <person name="Lindquist E."/>
            <person name="Peto M."/>
            <person name="Grant D."/>
            <person name="Shu S."/>
            <person name="Goodstein D."/>
            <person name="Barry K."/>
            <person name="Futrell-Griggs M."/>
            <person name="Abernathy B."/>
            <person name="Du J."/>
            <person name="Tian Z."/>
            <person name="Zhu L."/>
            <person name="Gill N."/>
            <person name="Joshi T."/>
            <person name="Libault M."/>
            <person name="Sethuraman A."/>
            <person name="Zhang X.-C."/>
            <person name="Shinozaki K."/>
            <person name="Nguyen H.T."/>
            <person name="Wing R.A."/>
            <person name="Cregan P."/>
            <person name="Specht J."/>
            <person name="Grimwood J."/>
            <person name="Rokhsar D."/>
            <person name="Stacey G."/>
            <person name="Shoemaker R.C."/>
            <person name="Jackson S.A."/>
        </authorList>
    </citation>
    <scope>NUCLEOTIDE SEQUENCE</scope>
    <source>
        <strain evidence="3">cv. Williams 82</strain>
        <tissue evidence="2">Callus</tissue>
    </source>
</reference>
<gene>
    <name evidence="2" type="ORF">GLYMA_15G208800</name>
</gene>
<dbReference type="Proteomes" id="UP000008827">
    <property type="component" value="Chromosome 15"/>
</dbReference>